<organism evidence="1 2">
    <name type="scientific">Burkholderia mayonis</name>
    <dbReference type="NCBI Taxonomy" id="1385591"/>
    <lineage>
        <taxon>Bacteria</taxon>
        <taxon>Pseudomonadati</taxon>
        <taxon>Pseudomonadota</taxon>
        <taxon>Betaproteobacteria</taxon>
        <taxon>Burkholderiales</taxon>
        <taxon>Burkholderiaceae</taxon>
        <taxon>Burkholderia</taxon>
        <taxon>pseudomallei group</taxon>
    </lineage>
</organism>
<evidence type="ECO:0000313" key="1">
    <source>
        <dbReference type="EMBL" id="AOJ10283.1"/>
    </source>
</evidence>
<gene>
    <name evidence="1" type="ORF">WS71_24010</name>
</gene>
<proteinExistence type="predicted"/>
<dbReference type="EMBL" id="CP013389">
    <property type="protein sequence ID" value="AOJ10283.1"/>
    <property type="molecule type" value="Genomic_DNA"/>
</dbReference>
<dbReference type="RefSeq" id="WP_066489901.1">
    <property type="nucleotide sequence ID" value="NZ_CP013389.1"/>
</dbReference>
<reference evidence="1 2" key="1">
    <citation type="submission" date="2015-12" db="EMBL/GenBank/DDBJ databases">
        <title>Diversity of Burkholderia near neighbor genomes.</title>
        <authorList>
            <person name="Sahl J."/>
            <person name="Wagner D."/>
            <person name="Keim P."/>
        </authorList>
    </citation>
    <scope>NUCLEOTIDE SEQUENCE [LARGE SCALE GENOMIC DNA]</scope>
    <source>
        <strain evidence="1 2">BDU8</strain>
    </source>
</reference>
<dbReference type="InterPro" id="IPR015942">
    <property type="entry name" value="Asp/Glu/hydantoin_racemase"/>
</dbReference>
<dbReference type="AlphaFoldDB" id="A0A1B4G328"/>
<sequence>MPLIACLHTADSNVPLFERAAAALGLAPGSLTHCVRPELLAAAERAAATGSGLPAPIAEQTRAALVALARDADAVLLNCSTLGPSVDALAAHAKPIVRADAALARACAQVGRRAAVLCAAPSTERPTRQLFEEEARAVGTQVEVRIVPGAWARFHAGDAAGYRALLAQAADAAYARGFDIVAFAQTSMAIAAPDVTLGPPPLTVPEAALASVVARLR</sequence>
<evidence type="ECO:0000313" key="2">
    <source>
        <dbReference type="Proteomes" id="UP000067711"/>
    </source>
</evidence>
<accession>A0A1B4G328</accession>
<name>A0A1B4G328_9BURK</name>
<protein>
    <submittedName>
        <fullName evidence="1">Asp/Glu racemase</fullName>
    </submittedName>
</protein>
<dbReference type="GO" id="GO:0047661">
    <property type="term" value="F:amino-acid racemase activity"/>
    <property type="evidence" value="ECO:0007669"/>
    <property type="project" value="InterPro"/>
</dbReference>
<dbReference type="Pfam" id="PF01177">
    <property type="entry name" value="Asp_Glu_race"/>
    <property type="match status" value="1"/>
</dbReference>
<dbReference type="Proteomes" id="UP000067711">
    <property type="component" value="Chromosome 1"/>
</dbReference>